<comment type="similarity">
    <text evidence="7">Belongs to the binding-protein-dependent transport system permease family.</text>
</comment>
<comment type="subcellular location">
    <subcellularLocation>
        <location evidence="1 7">Cell membrane</location>
        <topology evidence="1 7">Multi-pass membrane protein</topology>
    </subcellularLocation>
</comment>
<organism evidence="9 10">
    <name type="scientific">Thermomicrobium roseum (strain ATCC 27502 / DSM 5159 / P-2)</name>
    <dbReference type="NCBI Taxonomy" id="309801"/>
    <lineage>
        <taxon>Bacteria</taxon>
        <taxon>Pseudomonadati</taxon>
        <taxon>Thermomicrobiota</taxon>
        <taxon>Thermomicrobia</taxon>
        <taxon>Thermomicrobiales</taxon>
        <taxon>Thermomicrobiaceae</taxon>
        <taxon>Thermomicrobium</taxon>
    </lineage>
</organism>
<dbReference type="KEGG" id="tro:trd_A0700"/>
<keyword evidence="5 7" id="KW-1133">Transmembrane helix</keyword>
<dbReference type="SUPFAM" id="SSF161098">
    <property type="entry name" value="MetI-like"/>
    <property type="match status" value="1"/>
</dbReference>
<name>B9L4I6_THERP</name>
<evidence type="ECO:0000256" key="4">
    <source>
        <dbReference type="ARBA" id="ARBA00022692"/>
    </source>
</evidence>
<dbReference type="eggNOG" id="COG0601">
    <property type="taxonomic scope" value="Bacteria"/>
</dbReference>
<dbReference type="Pfam" id="PF19300">
    <property type="entry name" value="BPD_transp_1_N"/>
    <property type="match status" value="1"/>
</dbReference>
<feature type="transmembrane region" description="Helical" evidence="7">
    <location>
        <begin position="9"/>
        <end position="30"/>
    </location>
</feature>
<dbReference type="Proteomes" id="UP000000447">
    <property type="component" value="Plasmid unnamed"/>
</dbReference>
<dbReference type="CDD" id="cd06261">
    <property type="entry name" value="TM_PBP2"/>
    <property type="match status" value="1"/>
</dbReference>
<keyword evidence="10" id="KW-1185">Reference proteome</keyword>
<dbReference type="OrthoDB" id="9772184at2"/>
<evidence type="ECO:0000256" key="2">
    <source>
        <dbReference type="ARBA" id="ARBA00022448"/>
    </source>
</evidence>
<evidence type="ECO:0000256" key="6">
    <source>
        <dbReference type="ARBA" id="ARBA00023136"/>
    </source>
</evidence>
<keyword evidence="4 7" id="KW-0812">Transmembrane</keyword>
<dbReference type="AlphaFoldDB" id="B9L4I6"/>
<dbReference type="GO" id="GO:0071916">
    <property type="term" value="F:dipeptide transmembrane transporter activity"/>
    <property type="evidence" value="ECO:0007669"/>
    <property type="project" value="TreeGrafter"/>
</dbReference>
<keyword evidence="3" id="KW-1003">Cell membrane</keyword>
<evidence type="ECO:0000256" key="3">
    <source>
        <dbReference type="ARBA" id="ARBA00022475"/>
    </source>
</evidence>
<feature type="transmembrane region" description="Helical" evidence="7">
    <location>
        <begin position="97"/>
        <end position="119"/>
    </location>
</feature>
<evidence type="ECO:0000256" key="7">
    <source>
        <dbReference type="RuleBase" id="RU363032"/>
    </source>
</evidence>
<dbReference type="InterPro" id="IPR000515">
    <property type="entry name" value="MetI-like"/>
</dbReference>
<feature type="transmembrane region" description="Helical" evidence="7">
    <location>
        <begin position="282"/>
        <end position="308"/>
    </location>
</feature>
<dbReference type="InterPro" id="IPR035906">
    <property type="entry name" value="MetI-like_sf"/>
</dbReference>
<dbReference type="Gene3D" id="1.10.3720.10">
    <property type="entry name" value="MetI-like"/>
    <property type="match status" value="1"/>
</dbReference>
<dbReference type="PANTHER" id="PTHR43163:SF6">
    <property type="entry name" value="DIPEPTIDE TRANSPORT SYSTEM PERMEASE PROTEIN DPPB-RELATED"/>
    <property type="match status" value="1"/>
</dbReference>
<dbReference type="PROSITE" id="PS50928">
    <property type="entry name" value="ABC_TM1"/>
    <property type="match status" value="1"/>
</dbReference>
<dbReference type="PANTHER" id="PTHR43163">
    <property type="entry name" value="DIPEPTIDE TRANSPORT SYSTEM PERMEASE PROTEIN DPPB-RELATED"/>
    <property type="match status" value="1"/>
</dbReference>
<reference evidence="9 10" key="1">
    <citation type="journal article" date="2009" name="PLoS ONE">
        <title>Complete genome sequence of the aerobic CO-oxidizing thermophile Thermomicrobium roseum.</title>
        <authorList>
            <person name="Wu D."/>
            <person name="Raymond J."/>
            <person name="Wu M."/>
            <person name="Chatterji S."/>
            <person name="Ren Q."/>
            <person name="Graham J.E."/>
            <person name="Bryant D.A."/>
            <person name="Robb F."/>
            <person name="Colman A."/>
            <person name="Tallon L.J."/>
            <person name="Badger J.H."/>
            <person name="Madupu R."/>
            <person name="Ward N.L."/>
            <person name="Eisen J.A."/>
        </authorList>
    </citation>
    <scope>NUCLEOTIDE SEQUENCE [LARGE SCALE GENOMIC DNA]</scope>
    <source>
        <strain evidence="10">ATCC 27502 / DSM 5159 / P-2</strain>
        <plasmid evidence="9">unnamed</plasmid>
    </source>
</reference>
<dbReference type="EMBL" id="CP001276">
    <property type="protein sequence ID" value="ACM06880.1"/>
    <property type="molecule type" value="Genomic_DNA"/>
</dbReference>
<gene>
    <name evidence="9" type="ordered locus">trd_A0700</name>
</gene>
<feature type="domain" description="ABC transmembrane type-1" evidence="8">
    <location>
        <begin position="95"/>
        <end position="305"/>
    </location>
</feature>
<evidence type="ECO:0000313" key="9">
    <source>
        <dbReference type="EMBL" id="ACM06880.1"/>
    </source>
</evidence>
<accession>B9L4I6</accession>
<evidence type="ECO:0000256" key="1">
    <source>
        <dbReference type="ARBA" id="ARBA00004651"/>
    </source>
</evidence>
<evidence type="ECO:0000256" key="5">
    <source>
        <dbReference type="ARBA" id="ARBA00022989"/>
    </source>
</evidence>
<protein>
    <submittedName>
        <fullName evidence="9">Oligopeptide transport system permease protein AppB</fullName>
    </submittedName>
</protein>
<dbReference type="RefSeq" id="WP_012642867.1">
    <property type="nucleotide sequence ID" value="NC_011961.1"/>
</dbReference>
<dbReference type="GO" id="GO:0005886">
    <property type="term" value="C:plasma membrane"/>
    <property type="evidence" value="ECO:0007669"/>
    <property type="project" value="UniProtKB-SubCell"/>
</dbReference>
<dbReference type="Pfam" id="PF00528">
    <property type="entry name" value="BPD_transp_1"/>
    <property type="match status" value="1"/>
</dbReference>
<dbReference type="HOGENOM" id="CLU_036879_0_0_0"/>
<proteinExistence type="inferred from homology"/>
<dbReference type="InterPro" id="IPR045621">
    <property type="entry name" value="BPD_transp_1_N"/>
</dbReference>
<evidence type="ECO:0000259" key="8">
    <source>
        <dbReference type="PROSITE" id="PS50928"/>
    </source>
</evidence>
<keyword evidence="2 7" id="KW-0813">Transport</keyword>
<evidence type="ECO:0000313" key="10">
    <source>
        <dbReference type="Proteomes" id="UP000000447"/>
    </source>
</evidence>
<geneLocation type="plasmid" evidence="10">
    <name>Tros</name>
</geneLocation>
<sequence>MVAFLIRRILGLVLVWLGVTILVFSIMHLAPGDPAMIILGPKATAESLARLRHELGLDQPLPVQYLRWLGNVLQGDFGRSLQLKRDVSELLWTRFRATALLATAATVIAVAIGLTAGVVSATRQYSVWDRAAMLLALLGFCLPVFWLGLILQIGLAYRLPVFPVSGMNAPGQSGFLDTLHHLVLPAVTLGIGPAAVIARMTRSSVLEVIRQDFVRTARAKGLAERVVILRHVLRNALIPVLTIVGLQVGYLFGGAVLVEMVFSWPGLGLLMVNGILARDFPVVQGAVLVVATTYVLVNLLVDVLYTLVDPRVRT</sequence>
<feature type="transmembrane region" description="Helical" evidence="7">
    <location>
        <begin position="131"/>
        <end position="159"/>
    </location>
</feature>
<keyword evidence="9" id="KW-0614">Plasmid</keyword>
<feature type="transmembrane region" description="Helical" evidence="7">
    <location>
        <begin position="236"/>
        <end position="262"/>
    </location>
</feature>
<keyword evidence="6 7" id="KW-0472">Membrane</keyword>
<feature type="transmembrane region" description="Helical" evidence="7">
    <location>
        <begin position="179"/>
        <end position="198"/>
    </location>
</feature>